<dbReference type="RefSeq" id="WP_316700723.1">
    <property type="nucleotide sequence ID" value="NZ_CP136336.1"/>
</dbReference>
<dbReference type="InterPro" id="IPR002816">
    <property type="entry name" value="TraB/PrgY/GumN_fam"/>
</dbReference>
<dbReference type="Proteomes" id="UP001303946">
    <property type="component" value="Chromosome"/>
</dbReference>
<dbReference type="EMBL" id="CP136336">
    <property type="protein sequence ID" value="WOB08049.1"/>
    <property type="molecule type" value="Genomic_DNA"/>
</dbReference>
<accession>A0ABZ0CSW2</accession>
<evidence type="ECO:0000313" key="2">
    <source>
        <dbReference type="EMBL" id="WOB08049.1"/>
    </source>
</evidence>
<dbReference type="PANTHER" id="PTHR40590:SF1">
    <property type="entry name" value="CYTOPLASMIC PROTEIN"/>
    <property type="match status" value="1"/>
</dbReference>
<proteinExistence type="predicted"/>
<feature type="chain" id="PRO_5046252062" evidence="1">
    <location>
        <begin position="21"/>
        <end position="316"/>
    </location>
</feature>
<gene>
    <name evidence="2" type="ORF">RXV79_24500</name>
</gene>
<evidence type="ECO:0000256" key="1">
    <source>
        <dbReference type="SAM" id="SignalP"/>
    </source>
</evidence>
<reference evidence="2 3" key="1">
    <citation type="submission" date="2023-10" db="EMBL/GenBank/DDBJ databases">
        <title>Bacteria for the degradation of biodegradable plastic PBAT(Polybutylene adipate terephthalate).</title>
        <authorList>
            <person name="Weon H.-Y."/>
            <person name="Yeon J."/>
        </authorList>
    </citation>
    <scope>NUCLEOTIDE SEQUENCE [LARGE SCALE GENOMIC DNA]</scope>
    <source>
        <strain evidence="2 3">SBD 7-3</strain>
    </source>
</reference>
<name>A0ABZ0CSW2_9BURK</name>
<sequence>MRLRRWGLLAVAVLALHAQAQDCPPAPAPSAEAVARASEQPRDRGFLWRLRKDGRTSWLYGTIHLGRLEWVFPGPRVSNALRASDVVAFELDFSDTALVQRLQDGLGAAARDPAAPVLPDDLAERLRRQLRAACAPLELQQALPPEMLAATLTLMAARRDGLDAGYAIDPALAQLARREGKEVVSLETPEQQIGLLRSESAAELRESLDKMLGDLERGRVRPLLRRVATAWEQGRAAELSGYRRWCECARTPQERKALTALLDDRNGPMAERIDALHAGGKTVFAAVGSLHMFGLKALPALMAARGYEVTRVELQR</sequence>
<evidence type="ECO:0000313" key="3">
    <source>
        <dbReference type="Proteomes" id="UP001303946"/>
    </source>
</evidence>
<dbReference type="Pfam" id="PF01963">
    <property type="entry name" value="TraB_PrgY_gumN"/>
    <property type="match status" value="1"/>
</dbReference>
<dbReference type="CDD" id="cd14789">
    <property type="entry name" value="Tiki"/>
    <property type="match status" value="1"/>
</dbReference>
<organism evidence="2 3">
    <name type="scientific">Piscinibacter gummiphilus</name>
    <dbReference type="NCBI Taxonomy" id="946333"/>
    <lineage>
        <taxon>Bacteria</taxon>
        <taxon>Pseudomonadati</taxon>
        <taxon>Pseudomonadota</taxon>
        <taxon>Betaproteobacteria</taxon>
        <taxon>Burkholderiales</taxon>
        <taxon>Sphaerotilaceae</taxon>
        <taxon>Piscinibacter</taxon>
    </lineage>
</organism>
<dbReference type="InterPro" id="IPR047111">
    <property type="entry name" value="YbaP-like"/>
</dbReference>
<keyword evidence="3" id="KW-1185">Reference proteome</keyword>
<keyword evidence="1" id="KW-0732">Signal</keyword>
<protein>
    <submittedName>
        <fullName evidence="2">TraB/GumN family protein</fullName>
    </submittedName>
</protein>
<feature type="signal peptide" evidence="1">
    <location>
        <begin position="1"/>
        <end position="20"/>
    </location>
</feature>
<dbReference type="PANTHER" id="PTHR40590">
    <property type="entry name" value="CYTOPLASMIC PROTEIN-RELATED"/>
    <property type="match status" value="1"/>
</dbReference>